<keyword evidence="3" id="KW-0804">Transcription</keyword>
<dbReference type="Proteomes" id="UP000000245">
    <property type="component" value="Chromosome"/>
</dbReference>
<dbReference type="RefSeq" id="WP_011941736.1">
    <property type="nucleotide sequence ID" value="NC_009484.1"/>
</dbReference>
<reference evidence="6 7" key="1">
    <citation type="submission" date="2007-05" db="EMBL/GenBank/DDBJ databases">
        <title>Complete sequence of chromosome of Acidiphilium cryptum JF-5.</title>
        <authorList>
            <consortium name="US DOE Joint Genome Institute"/>
            <person name="Copeland A."/>
            <person name="Lucas S."/>
            <person name="Lapidus A."/>
            <person name="Barry K."/>
            <person name="Detter J.C."/>
            <person name="Glavina del Rio T."/>
            <person name="Hammon N."/>
            <person name="Israni S."/>
            <person name="Dalin E."/>
            <person name="Tice H."/>
            <person name="Pitluck S."/>
            <person name="Sims D."/>
            <person name="Brettin T."/>
            <person name="Bruce D."/>
            <person name="Han C."/>
            <person name="Schmutz J."/>
            <person name="Larimer F."/>
            <person name="Land M."/>
            <person name="Hauser L."/>
            <person name="Kyrpides N."/>
            <person name="Kim E."/>
            <person name="Magnuson T."/>
            <person name="Richardson P."/>
        </authorList>
    </citation>
    <scope>NUCLEOTIDE SEQUENCE [LARGE SCALE GENOMIC DNA]</scope>
    <source>
        <strain evidence="6 7">JF-5</strain>
    </source>
</reference>
<keyword evidence="1" id="KW-0805">Transcription regulation</keyword>
<organism evidence="6 7">
    <name type="scientific">Acidiphilium cryptum (strain JF-5)</name>
    <dbReference type="NCBI Taxonomy" id="349163"/>
    <lineage>
        <taxon>Bacteria</taxon>
        <taxon>Pseudomonadati</taxon>
        <taxon>Pseudomonadota</taxon>
        <taxon>Alphaproteobacteria</taxon>
        <taxon>Acetobacterales</taxon>
        <taxon>Acidocellaceae</taxon>
        <taxon>Acidiphilium</taxon>
    </lineage>
</organism>
<evidence type="ECO:0000256" key="1">
    <source>
        <dbReference type="ARBA" id="ARBA00023015"/>
    </source>
</evidence>
<dbReference type="Gene3D" id="2.10.109.10">
    <property type="entry name" value="Umud Fragment, subunit A"/>
    <property type="match status" value="1"/>
</dbReference>
<sequence>MQHEDIWRAIDALAAQRGLSASALARSAGLDPTSFNPSKRRTPDGRLRWPSTESIAKILSASSIGIEAFAALVGGRSTTPAGTSRPRRPAMRTVPLASLAQAGQDGFFDEGGNPTGGGWDRIALPVGDAGIAGDPHAFALTIQGDSMDPVYRDGDIIVVSPASPVRTGDRVVIRTAGGEVMARQLLRRTVSRVDLGCFNPAYPPRGFMTEEIGALHRIVWASQ</sequence>
<evidence type="ECO:0000313" key="6">
    <source>
        <dbReference type="EMBL" id="ABQ29954.1"/>
    </source>
</evidence>
<dbReference type="CDD" id="cd06529">
    <property type="entry name" value="S24_LexA-like"/>
    <property type="match status" value="1"/>
</dbReference>
<dbReference type="PANTHER" id="PTHR40661:SF3">
    <property type="entry name" value="FELS-1 PROPHAGE TRANSCRIPTIONAL REGULATOR"/>
    <property type="match status" value="1"/>
</dbReference>
<dbReference type="KEGG" id="acr:Acry_0734"/>
<dbReference type="PANTHER" id="PTHR40661">
    <property type="match status" value="1"/>
</dbReference>
<dbReference type="SUPFAM" id="SSF51306">
    <property type="entry name" value="LexA/Signal peptidase"/>
    <property type="match status" value="1"/>
</dbReference>
<dbReference type="eggNOG" id="COG2932">
    <property type="taxonomic scope" value="Bacteria"/>
</dbReference>
<dbReference type="STRING" id="349163.Acry_0734"/>
<evidence type="ECO:0000256" key="3">
    <source>
        <dbReference type="ARBA" id="ARBA00023163"/>
    </source>
</evidence>
<accession>A5FWH2</accession>
<dbReference type="EMBL" id="CP000697">
    <property type="protein sequence ID" value="ABQ29954.1"/>
    <property type="molecule type" value="Genomic_DNA"/>
</dbReference>
<proteinExistence type="predicted"/>
<dbReference type="HOGENOM" id="CLU_107980_0_0_5"/>
<gene>
    <name evidence="6" type="ordered locus">Acry_0734</name>
</gene>
<protein>
    <submittedName>
        <fullName evidence="6">Putative phage repressor</fullName>
    </submittedName>
</protein>
<dbReference type="InterPro" id="IPR039418">
    <property type="entry name" value="LexA-like"/>
</dbReference>
<evidence type="ECO:0000256" key="2">
    <source>
        <dbReference type="ARBA" id="ARBA00023125"/>
    </source>
</evidence>
<evidence type="ECO:0000313" key="7">
    <source>
        <dbReference type="Proteomes" id="UP000000245"/>
    </source>
</evidence>
<evidence type="ECO:0000256" key="4">
    <source>
        <dbReference type="SAM" id="MobiDB-lite"/>
    </source>
</evidence>
<dbReference type="InterPro" id="IPR015927">
    <property type="entry name" value="Peptidase_S24_S26A/B/C"/>
</dbReference>
<keyword evidence="7" id="KW-1185">Reference proteome</keyword>
<evidence type="ECO:0000259" key="5">
    <source>
        <dbReference type="Pfam" id="PF00717"/>
    </source>
</evidence>
<dbReference type="InterPro" id="IPR036286">
    <property type="entry name" value="LexA/Signal_pep-like_sf"/>
</dbReference>
<feature type="region of interest" description="Disordered" evidence="4">
    <location>
        <begin position="28"/>
        <end position="47"/>
    </location>
</feature>
<dbReference type="AlphaFoldDB" id="A5FWH2"/>
<dbReference type="GO" id="GO:0003677">
    <property type="term" value="F:DNA binding"/>
    <property type="evidence" value="ECO:0007669"/>
    <property type="project" value="UniProtKB-KW"/>
</dbReference>
<feature type="domain" description="Peptidase S24/S26A/S26B/S26C" evidence="5">
    <location>
        <begin position="124"/>
        <end position="208"/>
    </location>
</feature>
<name>A5FWH2_ACICJ</name>
<keyword evidence="2" id="KW-0238">DNA-binding</keyword>
<dbReference type="Pfam" id="PF00717">
    <property type="entry name" value="Peptidase_S24"/>
    <property type="match status" value="1"/>
</dbReference>